<feature type="domain" description="Xylose isomerase-like TIM barrel" evidence="1">
    <location>
        <begin position="19"/>
        <end position="257"/>
    </location>
</feature>
<dbReference type="InterPro" id="IPR013022">
    <property type="entry name" value="Xyl_isomerase-like_TIM-brl"/>
</dbReference>
<evidence type="ECO:0000259" key="1">
    <source>
        <dbReference type="Pfam" id="PF01261"/>
    </source>
</evidence>
<organism evidence="2 3">
    <name type="scientific">Harryflintia acetispora</name>
    <dbReference type="NCBI Taxonomy" id="1849041"/>
    <lineage>
        <taxon>Bacteria</taxon>
        <taxon>Bacillati</taxon>
        <taxon>Bacillota</taxon>
        <taxon>Clostridia</taxon>
        <taxon>Eubacteriales</taxon>
        <taxon>Oscillospiraceae</taxon>
        <taxon>Harryflintia</taxon>
    </lineage>
</organism>
<dbReference type="Gene3D" id="3.20.20.150">
    <property type="entry name" value="Divalent-metal-dependent TIM barrel enzymes"/>
    <property type="match status" value="1"/>
</dbReference>
<proteinExistence type="predicted"/>
<dbReference type="RefSeq" id="WP_079698031.1">
    <property type="nucleotide sequence ID" value="NZ_JADNAH010000080.1"/>
</dbReference>
<evidence type="ECO:0000313" key="3">
    <source>
        <dbReference type="Proteomes" id="UP000294682"/>
    </source>
</evidence>
<keyword evidence="3" id="KW-1185">Reference proteome</keyword>
<dbReference type="Pfam" id="PF01261">
    <property type="entry name" value="AP_endonuc_2"/>
    <property type="match status" value="1"/>
</dbReference>
<dbReference type="InterPro" id="IPR050312">
    <property type="entry name" value="IolE/XylAMocC-like"/>
</dbReference>
<reference evidence="2 3" key="1">
    <citation type="submission" date="2019-03" db="EMBL/GenBank/DDBJ databases">
        <title>Genomic Encyclopedia of Type Strains, Phase IV (KMG-IV): sequencing the most valuable type-strain genomes for metagenomic binning, comparative biology and taxonomic classification.</title>
        <authorList>
            <person name="Goeker M."/>
        </authorList>
    </citation>
    <scope>NUCLEOTIDE SEQUENCE [LARGE SCALE GENOMIC DNA]</scope>
    <source>
        <strain evidence="2 3">DSM 100433</strain>
    </source>
</reference>
<evidence type="ECO:0000313" key="2">
    <source>
        <dbReference type="EMBL" id="TCL41842.1"/>
    </source>
</evidence>
<name>A0A9X8UHL1_9FIRM</name>
<protein>
    <submittedName>
        <fullName evidence="2">Protein FrlC</fullName>
    </submittedName>
</protein>
<dbReference type="Proteomes" id="UP000294682">
    <property type="component" value="Unassembled WGS sequence"/>
</dbReference>
<dbReference type="PANTHER" id="PTHR12110">
    <property type="entry name" value="HYDROXYPYRUVATE ISOMERASE"/>
    <property type="match status" value="1"/>
</dbReference>
<dbReference type="AlphaFoldDB" id="A0A9X8UHL1"/>
<dbReference type="InterPro" id="IPR036237">
    <property type="entry name" value="Xyl_isomerase-like_sf"/>
</dbReference>
<accession>A0A9X8UHL1</accession>
<gene>
    <name evidence="2" type="ORF">EDD78_1127</name>
</gene>
<dbReference type="EMBL" id="SLUK01000012">
    <property type="protein sequence ID" value="TCL41842.1"/>
    <property type="molecule type" value="Genomic_DNA"/>
</dbReference>
<sequence length="276" mass="30952">MKLSCLSNVYSRFSLEKAFSEAQRLGLEGIEVWGGRPHAYVYDVDEKMAATIRGWAKQYGVEICSYCPENCVYPYNLCSQSEKERSETVQYFKDALDVAAAIGAPMIQITPGDPGYEGDPDEDWKHLCEGLREVCAHAEKVGVRVVMETLSTEESLILNTADDLVRLLKAVPSPMMFGMVDFVSPAIMYEPFSNYFKKLGPKMGHIHLADSDGKTADHLMIGEGVIPFKQVLSMIKKYDYPYYASIELSPMGTHGADPESYVELFVERLREVLSQI</sequence>
<dbReference type="SUPFAM" id="SSF51658">
    <property type="entry name" value="Xylose isomerase-like"/>
    <property type="match status" value="1"/>
</dbReference>
<comment type="caution">
    <text evidence="2">The sequence shown here is derived from an EMBL/GenBank/DDBJ whole genome shotgun (WGS) entry which is preliminary data.</text>
</comment>